<dbReference type="GO" id="GO:0030148">
    <property type="term" value="P:sphingolipid biosynthetic process"/>
    <property type="evidence" value="ECO:0007669"/>
    <property type="project" value="InterPro"/>
</dbReference>
<sequence>MLGFWNKHMNFNGMNVLITGGASGLGKELATLFVLRGASVTILARTKSKLESATSELQAKCKTQGQRIDYIAIDLTDHEAVEKALNERSCVPDIVICSAGGARHENGYFVDLTPKQVNDCMANNYVTAFSTSQICLRLWLKSKRPSHPRHIVFVSSTAAFVGVPGYAAYTASKVAVRVLADTLRQELLMYGGKDAFQVHCAFPGTFVSDALLDGLGDKPELTKQMEGLQDSAEVAKKFLSCEEVAKRILRGLENGEFMITVDLEGRALLNNMRGPSPRDYGFVDSVLGIVTPIIWSVYRRAFDRMAGEYGARS</sequence>
<dbReference type="GO" id="GO:0006666">
    <property type="term" value="P:3-keto-sphinganine metabolic process"/>
    <property type="evidence" value="ECO:0007669"/>
    <property type="project" value="InterPro"/>
</dbReference>
<dbReference type="EC" id="1.1.1.102" evidence="10"/>
<dbReference type="Proteomes" id="UP000799772">
    <property type="component" value="Unassembled WGS sequence"/>
</dbReference>
<evidence type="ECO:0000256" key="3">
    <source>
        <dbReference type="ARBA" id="ARBA00004991"/>
    </source>
</evidence>
<keyword evidence="5" id="KW-0256">Endoplasmic reticulum</keyword>
<dbReference type="PANTHER" id="PTHR43550">
    <property type="entry name" value="3-KETODIHYDROSPHINGOSINE REDUCTASE"/>
    <property type="match status" value="1"/>
</dbReference>
<dbReference type="PANTHER" id="PTHR43550:SF3">
    <property type="entry name" value="3-KETODIHYDROSPHINGOSINE REDUCTASE"/>
    <property type="match status" value="1"/>
</dbReference>
<proteinExistence type="predicted"/>
<dbReference type="OrthoDB" id="10267115at2759"/>
<comment type="pathway">
    <text evidence="3">Sphingolipid metabolism.</text>
</comment>
<evidence type="ECO:0000313" key="15">
    <source>
        <dbReference type="Proteomes" id="UP000799772"/>
    </source>
</evidence>
<dbReference type="GO" id="GO:0047560">
    <property type="term" value="F:3-dehydrosphinganine reductase activity"/>
    <property type="evidence" value="ECO:0007669"/>
    <property type="project" value="UniProtKB-EC"/>
</dbReference>
<keyword evidence="7" id="KW-0746">Sphingolipid metabolism</keyword>
<comment type="subcellular location">
    <subcellularLocation>
        <location evidence="1">Endoplasmic reticulum</location>
    </subcellularLocation>
</comment>
<evidence type="ECO:0000259" key="13">
    <source>
        <dbReference type="SMART" id="SM00822"/>
    </source>
</evidence>
<evidence type="ECO:0000256" key="10">
    <source>
        <dbReference type="ARBA" id="ARBA00026112"/>
    </source>
</evidence>
<keyword evidence="6" id="KW-0521">NADP</keyword>
<dbReference type="CDD" id="cd08939">
    <property type="entry name" value="KDSR-like_SDR_c"/>
    <property type="match status" value="1"/>
</dbReference>
<dbReference type="SMART" id="SM00822">
    <property type="entry name" value="PKS_KR"/>
    <property type="match status" value="1"/>
</dbReference>
<keyword evidence="9" id="KW-0443">Lipid metabolism</keyword>
<evidence type="ECO:0000256" key="1">
    <source>
        <dbReference type="ARBA" id="ARBA00004240"/>
    </source>
</evidence>
<evidence type="ECO:0000256" key="8">
    <source>
        <dbReference type="ARBA" id="ARBA00023002"/>
    </source>
</evidence>
<dbReference type="PRINTS" id="PR00081">
    <property type="entry name" value="GDHRDH"/>
</dbReference>
<dbReference type="SUPFAM" id="SSF51735">
    <property type="entry name" value="NAD(P)-binding Rossmann-fold domains"/>
    <property type="match status" value="1"/>
</dbReference>
<dbReference type="InterPro" id="IPR020904">
    <property type="entry name" value="Sc_DH/Rdtase_CS"/>
</dbReference>
<dbReference type="AlphaFoldDB" id="A0A9P4ID97"/>
<dbReference type="GO" id="GO:0000166">
    <property type="term" value="F:nucleotide binding"/>
    <property type="evidence" value="ECO:0007669"/>
    <property type="project" value="UniProtKB-KW"/>
</dbReference>
<dbReference type="PROSITE" id="PS00061">
    <property type="entry name" value="ADH_SHORT"/>
    <property type="match status" value="1"/>
</dbReference>
<keyword evidence="4" id="KW-0547">Nucleotide-binding</keyword>
<protein>
    <recommendedName>
        <fullName evidence="10">3-dehydrosphinganine reductase</fullName>
        <ecNumber evidence="10">1.1.1.102</ecNumber>
    </recommendedName>
</protein>
<dbReference type="EMBL" id="ML978126">
    <property type="protein sequence ID" value="KAF2098714.1"/>
    <property type="molecule type" value="Genomic_DNA"/>
</dbReference>
<dbReference type="GO" id="GO:0005789">
    <property type="term" value="C:endoplasmic reticulum membrane"/>
    <property type="evidence" value="ECO:0007669"/>
    <property type="project" value="TreeGrafter"/>
</dbReference>
<dbReference type="InterPro" id="IPR002347">
    <property type="entry name" value="SDR_fam"/>
</dbReference>
<evidence type="ECO:0000256" key="2">
    <source>
        <dbReference type="ARBA" id="ARBA00004760"/>
    </source>
</evidence>
<comment type="function">
    <text evidence="11">Catalyzes the reduction of 3'-oxosphinganine (3-ketodihydrosphingosine/KDS) to sphinganine (dihydrosphingosine/DHS), the second step of de novo sphingolipid biosynthesis.</text>
</comment>
<dbReference type="InterPro" id="IPR036291">
    <property type="entry name" value="NAD(P)-bd_dom_sf"/>
</dbReference>
<dbReference type="Pfam" id="PF00106">
    <property type="entry name" value="adh_short"/>
    <property type="match status" value="1"/>
</dbReference>
<gene>
    <name evidence="14" type="ORF">NA57DRAFT_56360</name>
</gene>
<evidence type="ECO:0000256" key="4">
    <source>
        <dbReference type="ARBA" id="ARBA00022741"/>
    </source>
</evidence>
<comment type="pathway">
    <text evidence="2">Lipid metabolism; sphingolipid metabolism.</text>
</comment>
<evidence type="ECO:0000313" key="14">
    <source>
        <dbReference type="EMBL" id="KAF2098714.1"/>
    </source>
</evidence>
<evidence type="ECO:0000256" key="5">
    <source>
        <dbReference type="ARBA" id="ARBA00022824"/>
    </source>
</evidence>
<keyword evidence="8" id="KW-0560">Oxidoreductase</keyword>
<evidence type="ECO:0000256" key="12">
    <source>
        <dbReference type="ARBA" id="ARBA00048930"/>
    </source>
</evidence>
<reference evidence="14" key="1">
    <citation type="journal article" date="2020" name="Stud. Mycol.">
        <title>101 Dothideomycetes genomes: a test case for predicting lifestyles and emergence of pathogens.</title>
        <authorList>
            <person name="Haridas S."/>
            <person name="Albert R."/>
            <person name="Binder M."/>
            <person name="Bloem J."/>
            <person name="Labutti K."/>
            <person name="Salamov A."/>
            <person name="Andreopoulos B."/>
            <person name="Baker S."/>
            <person name="Barry K."/>
            <person name="Bills G."/>
            <person name="Bluhm B."/>
            <person name="Cannon C."/>
            <person name="Castanera R."/>
            <person name="Culley D."/>
            <person name="Daum C."/>
            <person name="Ezra D."/>
            <person name="Gonzalez J."/>
            <person name="Henrissat B."/>
            <person name="Kuo A."/>
            <person name="Liang C."/>
            <person name="Lipzen A."/>
            <person name="Lutzoni F."/>
            <person name="Magnuson J."/>
            <person name="Mondo S."/>
            <person name="Nolan M."/>
            <person name="Ohm R."/>
            <person name="Pangilinan J."/>
            <person name="Park H.-J."/>
            <person name="Ramirez L."/>
            <person name="Alfaro M."/>
            <person name="Sun H."/>
            <person name="Tritt A."/>
            <person name="Yoshinaga Y."/>
            <person name="Zwiers L.-H."/>
            <person name="Turgeon B."/>
            <person name="Goodwin S."/>
            <person name="Spatafora J."/>
            <person name="Crous P."/>
            <person name="Grigoriev I."/>
        </authorList>
    </citation>
    <scope>NUCLEOTIDE SEQUENCE</scope>
    <source>
        <strain evidence="14">CBS 133067</strain>
    </source>
</reference>
<dbReference type="InterPro" id="IPR045022">
    <property type="entry name" value="KDSR-like"/>
</dbReference>
<evidence type="ECO:0000256" key="11">
    <source>
        <dbReference type="ARBA" id="ARBA00044737"/>
    </source>
</evidence>
<evidence type="ECO:0000256" key="7">
    <source>
        <dbReference type="ARBA" id="ARBA00022919"/>
    </source>
</evidence>
<keyword evidence="15" id="KW-1185">Reference proteome</keyword>
<comment type="caution">
    <text evidence="14">The sequence shown here is derived from an EMBL/GenBank/DDBJ whole genome shotgun (WGS) entry which is preliminary data.</text>
</comment>
<dbReference type="Gene3D" id="3.40.50.720">
    <property type="entry name" value="NAD(P)-binding Rossmann-like Domain"/>
    <property type="match status" value="1"/>
</dbReference>
<evidence type="ECO:0000256" key="9">
    <source>
        <dbReference type="ARBA" id="ARBA00023098"/>
    </source>
</evidence>
<accession>A0A9P4ID97</accession>
<dbReference type="InterPro" id="IPR057326">
    <property type="entry name" value="KR_dom"/>
</dbReference>
<name>A0A9P4ID97_9PEZI</name>
<evidence type="ECO:0000256" key="6">
    <source>
        <dbReference type="ARBA" id="ARBA00022857"/>
    </source>
</evidence>
<organism evidence="14 15">
    <name type="scientific">Rhizodiscina lignyota</name>
    <dbReference type="NCBI Taxonomy" id="1504668"/>
    <lineage>
        <taxon>Eukaryota</taxon>
        <taxon>Fungi</taxon>
        <taxon>Dikarya</taxon>
        <taxon>Ascomycota</taxon>
        <taxon>Pezizomycotina</taxon>
        <taxon>Dothideomycetes</taxon>
        <taxon>Pleosporomycetidae</taxon>
        <taxon>Aulographales</taxon>
        <taxon>Rhizodiscinaceae</taxon>
        <taxon>Rhizodiscina</taxon>
    </lineage>
</organism>
<comment type="catalytic activity">
    <reaction evidence="12">
        <text>sphinganine + NADP(+) = 3-oxosphinganine + NADPH + H(+)</text>
        <dbReference type="Rhea" id="RHEA:22640"/>
        <dbReference type="ChEBI" id="CHEBI:15378"/>
        <dbReference type="ChEBI" id="CHEBI:57783"/>
        <dbReference type="ChEBI" id="CHEBI:57817"/>
        <dbReference type="ChEBI" id="CHEBI:58299"/>
        <dbReference type="ChEBI" id="CHEBI:58349"/>
        <dbReference type="EC" id="1.1.1.102"/>
    </reaction>
    <physiologicalReaction direction="right-to-left" evidence="12">
        <dbReference type="Rhea" id="RHEA:22642"/>
    </physiologicalReaction>
</comment>
<feature type="domain" description="Ketoreductase" evidence="13">
    <location>
        <begin position="14"/>
        <end position="205"/>
    </location>
</feature>